<feature type="non-terminal residue" evidence="7">
    <location>
        <position position="1"/>
    </location>
</feature>
<feature type="region of interest" description="Disordered" evidence="4">
    <location>
        <begin position="543"/>
        <end position="577"/>
    </location>
</feature>
<sequence length="829" mass="89805">GAVTGTLLDVMAEFAGNAWTDNVREAWTQALNQVSEVMIEAGEAEMAMSKQAVQGSVEQSAGSTWEELGIMKNILEEAPYNIMIADADENIVFVNRKARETLVAVEDELTEYLPGFSTETVVGGSIHRYHKDPQAIKNILHSLGKDDKRIGFITPGRFYFAHETRVLYDRDGNRSGYVVQWNDVTEQRARDNDVARLEGAVQSAMTAMMMIDRDLIITSANQATIDLLIKHQQVMREVFPGFEVGNLIGTCIDIFHKNPAHQRKLLSDPTNLPFSTDISIGPLTINLNVTAIFDAGKNYVGNTLEWSDVTEQRAREIEVARLQSAVDGAQANLMICDADLNITYVNPAVTEMMSRREADLRAVFPGFSVANLVGSNIDQFHKNPAHQRALLSDTKNLPAFAEIEVAGLEFTVNATAILDHEGNWMGNMVEWCDITEQKEAERQIERLITAASAGKLDQRLEAEKFQGFTGSVANGINNLLDAMVDPLQAAADVVKALSEGDLTRAMDGDYQGQFAELKTAVNGSVDNLLEMVGEIRTTADSIGSAAGELSRGNTDLSQRTEEMASSLEETASSMEEMTSTVRQNADNARQANQLAAGAREQAEKGGEVVGQVVGAMGAINDSSKEIADIIGVIDEIAFQTNLLALNAAVEAARAGEQGRGFAVVAAEVRNLAQRSAGAAKEIKSLIKDSVDKVEEGSRLVDESGSTLDEIVNSVKKVSDIIAEIAAASEEQSQGIEQVNKAITQLDEVTQQNAALVEEAAAASESMDDQAQSLTSLMERFHTGDQEYTETAPATPAPRQRARAAAPAAASKRTPRRAPASNTDDDWEEF</sequence>
<evidence type="ECO:0000256" key="3">
    <source>
        <dbReference type="SAM" id="Coils"/>
    </source>
</evidence>
<protein>
    <submittedName>
        <fullName evidence="7">Methyl-accepting chemotaxis protein I (Serine chemoreceptor protein)</fullName>
    </submittedName>
</protein>
<dbReference type="GO" id="GO:0005886">
    <property type="term" value="C:plasma membrane"/>
    <property type="evidence" value="ECO:0007669"/>
    <property type="project" value="TreeGrafter"/>
</dbReference>
<dbReference type="Pfam" id="PF18947">
    <property type="entry name" value="HAMP_2"/>
    <property type="match status" value="1"/>
</dbReference>
<feature type="compositionally biased region" description="Low complexity" evidence="4">
    <location>
        <begin position="563"/>
        <end position="577"/>
    </location>
</feature>
<keyword evidence="1" id="KW-0488">Methylation</keyword>
<dbReference type="SUPFAM" id="SSF55785">
    <property type="entry name" value="PYP-like sensor domain (PAS domain)"/>
    <property type="match status" value="1"/>
</dbReference>
<evidence type="ECO:0000259" key="6">
    <source>
        <dbReference type="PROSITE" id="PS50885"/>
    </source>
</evidence>
<feature type="region of interest" description="Disordered" evidence="4">
    <location>
        <begin position="781"/>
        <end position="829"/>
    </location>
</feature>
<dbReference type="GO" id="GO:0006935">
    <property type="term" value="P:chemotaxis"/>
    <property type="evidence" value="ECO:0007669"/>
    <property type="project" value="InterPro"/>
</dbReference>
<dbReference type="Pfam" id="PF13188">
    <property type="entry name" value="PAS_8"/>
    <property type="match status" value="2"/>
</dbReference>
<dbReference type="SUPFAM" id="SSF46458">
    <property type="entry name" value="Globin-like"/>
    <property type="match status" value="1"/>
</dbReference>
<dbReference type="EMBL" id="UOFM01000010">
    <property type="protein sequence ID" value="VAW72176.1"/>
    <property type="molecule type" value="Genomic_DNA"/>
</dbReference>
<evidence type="ECO:0000313" key="7">
    <source>
        <dbReference type="EMBL" id="VAW72176.1"/>
    </source>
</evidence>
<dbReference type="PRINTS" id="PR00260">
    <property type="entry name" value="CHEMTRNSDUCR"/>
</dbReference>
<dbReference type="SMART" id="SM00091">
    <property type="entry name" value="PAS"/>
    <property type="match status" value="3"/>
</dbReference>
<dbReference type="FunFam" id="1.10.287.950:FF:000001">
    <property type="entry name" value="Methyl-accepting chemotaxis sensory transducer"/>
    <property type="match status" value="1"/>
</dbReference>
<dbReference type="PROSITE" id="PS50885">
    <property type="entry name" value="HAMP"/>
    <property type="match status" value="1"/>
</dbReference>
<dbReference type="Gene3D" id="1.10.490.10">
    <property type="entry name" value="Globins"/>
    <property type="match status" value="1"/>
</dbReference>
<feature type="domain" description="Methyl-accepting transducer" evidence="5">
    <location>
        <begin position="538"/>
        <end position="767"/>
    </location>
</feature>
<evidence type="ECO:0000256" key="2">
    <source>
        <dbReference type="ARBA" id="ARBA00029447"/>
    </source>
</evidence>
<feature type="coiled-coil region" evidence="3">
    <location>
        <begin position="738"/>
        <end position="765"/>
    </location>
</feature>
<dbReference type="InterPro" id="IPR051310">
    <property type="entry name" value="MCP_chemotaxis"/>
</dbReference>
<dbReference type="GO" id="GO:0004888">
    <property type="term" value="F:transmembrane signaling receptor activity"/>
    <property type="evidence" value="ECO:0007669"/>
    <property type="project" value="InterPro"/>
</dbReference>
<dbReference type="GO" id="GO:0020037">
    <property type="term" value="F:heme binding"/>
    <property type="evidence" value="ECO:0007669"/>
    <property type="project" value="InterPro"/>
</dbReference>
<gene>
    <name evidence="7" type="ORF">MNBD_GAMMA14-2611</name>
</gene>
<evidence type="ECO:0000256" key="4">
    <source>
        <dbReference type="SAM" id="MobiDB-lite"/>
    </source>
</evidence>
<dbReference type="PROSITE" id="PS50111">
    <property type="entry name" value="CHEMOTAXIS_TRANSDUC_2"/>
    <property type="match status" value="1"/>
</dbReference>
<keyword evidence="7" id="KW-0675">Receptor</keyword>
<comment type="similarity">
    <text evidence="2">Belongs to the methyl-accepting chemotaxis (MCP) protein family.</text>
</comment>
<evidence type="ECO:0000259" key="5">
    <source>
        <dbReference type="PROSITE" id="PS50111"/>
    </source>
</evidence>
<dbReference type="Pfam" id="PF00015">
    <property type="entry name" value="MCPsignal"/>
    <property type="match status" value="1"/>
</dbReference>
<reference evidence="7" key="1">
    <citation type="submission" date="2018-06" db="EMBL/GenBank/DDBJ databases">
        <authorList>
            <person name="Zhirakovskaya E."/>
        </authorList>
    </citation>
    <scope>NUCLEOTIDE SEQUENCE</scope>
</reference>
<dbReference type="InterPro" id="IPR009050">
    <property type="entry name" value="Globin-like_sf"/>
</dbReference>
<dbReference type="GO" id="GO:0007165">
    <property type="term" value="P:signal transduction"/>
    <property type="evidence" value="ECO:0007669"/>
    <property type="project" value="InterPro"/>
</dbReference>
<organism evidence="7">
    <name type="scientific">hydrothermal vent metagenome</name>
    <dbReference type="NCBI Taxonomy" id="652676"/>
    <lineage>
        <taxon>unclassified sequences</taxon>
        <taxon>metagenomes</taxon>
        <taxon>ecological metagenomes</taxon>
    </lineage>
</organism>
<dbReference type="InterPro" id="IPR035965">
    <property type="entry name" value="PAS-like_dom_sf"/>
</dbReference>
<dbReference type="SUPFAM" id="SSF58104">
    <property type="entry name" value="Methyl-accepting chemotaxis protein (MCP) signaling domain"/>
    <property type="match status" value="1"/>
</dbReference>
<keyword evidence="3" id="KW-0175">Coiled coil</keyword>
<dbReference type="Gene3D" id="1.10.287.950">
    <property type="entry name" value="Methyl-accepting chemotaxis protein"/>
    <property type="match status" value="1"/>
</dbReference>
<dbReference type="InterPro" id="IPR004090">
    <property type="entry name" value="Chemotax_Me-accpt_rcpt"/>
</dbReference>
<feature type="compositionally biased region" description="Low complexity" evidence="4">
    <location>
        <begin position="790"/>
        <end position="819"/>
    </location>
</feature>
<dbReference type="InterPro" id="IPR004089">
    <property type="entry name" value="MCPsignal_dom"/>
</dbReference>
<dbReference type="InterPro" id="IPR012292">
    <property type="entry name" value="Globin/Proto"/>
</dbReference>
<dbReference type="InterPro" id="IPR000014">
    <property type="entry name" value="PAS"/>
</dbReference>
<proteinExistence type="inferred from homology"/>
<dbReference type="Gene3D" id="3.30.450.20">
    <property type="entry name" value="PAS domain"/>
    <property type="match status" value="3"/>
</dbReference>
<dbReference type="CDD" id="cd11386">
    <property type="entry name" value="MCP_signal"/>
    <property type="match status" value="1"/>
</dbReference>
<dbReference type="AlphaFoldDB" id="A0A3B0YUI1"/>
<evidence type="ECO:0000256" key="1">
    <source>
        <dbReference type="ARBA" id="ARBA00022481"/>
    </source>
</evidence>
<dbReference type="GO" id="GO:0019825">
    <property type="term" value="F:oxygen binding"/>
    <property type="evidence" value="ECO:0007669"/>
    <property type="project" value="InterPro"/>
</dbReference>
<dbReference type="PANTHER" id="PTHR43531:SF14">
    <property type="entry name" value="METHYL-ACCEPTING CHEMOTAXIS PROTEIN I-RELATED"/>
    <property type="match status" value="1"/>
</dbReference>
<dbReference type="PANTHER" id="PTHR43531">
    <property type="entry name" value="PROTEIN ICFG"/>
    <property type="match status" value="1"/>
</dbReference>
<feature type="domain" description="HAMP" evidence="6">
    <location>
        <begin position="481"/>
        <end position="533"/>
    </location>
</feature>
<accession>A0A3B0YUI1</accession>
<dbReference type="SMART" id="SM00283">
    <property type="entry name" value="MA"/>
    <property type="match status" value="1"/>
</dbReference>
<name>A0A3B0YUI1_9ZZZZ</name>
<dbReference type="InterPro" id="IPR003660">
    <property type="entry name" value="HAMP_dom"/>
</dbReference>